<organism evidence="12 13">
    <name type="scientific">Trinickia violacea</name>
    <dbReference type="NCBI Taxonomy" id="2571746"/>
    <lineage>
        <taxon>Bacteria</taxon>
        <taxon>Pseudomonadati</taxon>
        <taxon>Pseudomonadota</taxon>
        <taxon>Betaproteobacteria</taxon>
        <taxon>Burkholderiales</taxon>
        <taxon>Burkholderiaceae</taxon>
        <taxon>Trinickia</taxon>
    </lineage>
</organism>
<evidence type="ECO:0000256" key="9">
    <source>
        <dbReference type="RuleBase" id="RU000644"/>
    </source>
</evidence>
<feature type="compositionally biased region" description="Gly residues" evidence="10">
    <location>
        <begin position="354"/>
        <end position="367"/>
    </location>
</feature>
<evidence type="ECO:0000313" key="12">
    <source>
        <dbReference type="EMBL" id="QCP49971.1"/>
    </source>
</evidence>
<dbReference type="SUPFAM" id="SSF52540">
    <property type="entry name" value="P-loop containing nucleoside triphosphate hydrolases"/>
    <property type="match status" value="1"/>
</dbReference>
<comment type="similarity">
    <text evidence="1 8 9">Belongs to the TRAFAC class translation factor GTPase superfamily. Classic translation factor GTPase family. IF-2 subfamily.</text>
</comment>
<dbReference type="FunFam" id="2.40.30.10:FF:000008">
    <property type="entry name" value="Translation initiation factor IF-2"/>
    <property type="match status" value="1"/>
</dbReference>
<dbReference type="InterPro" id="IPR013575">
    <property type="entry name" value="IF2_assoc_dom_bac"/>
</dbReference>
<dbReference type="OrthoDB" id="9811804at2"/>
<feature type="compositionally biased region" description="Low complexity" evidence="10">
    <location>
        <begin position="302"/>
        <end position="325"/>
    </location>
</feature>
<dbReference type="SUPFAM" id="SSF46955">
    <property type="entry name" value="Putative DNA-binding domain"/>
    <property type="match status" value="1"/>
</dbReference>
<dbReference type="RefSeq" id="WP_137332795.1">
    <property type="nucleotide sequence ID" value="NZ_CP040077.1"/>
</dbReference>
<sequence>MASNNVAQFAAELKMPAGVLLEQLQAAGVQKASEDDVLSETDKSRLLDHLRKSHGSADADKRKITLTKRHTSEIKQSDATGKARTIQVEVRKKRVFVKRDETAEQGVEASNHAAEAEEADLQRREEEARREAELLEKQAQELKERQERLALEESERQAREQAAEAERRRQEEEAAKKRAAAVAEATAREQAEAAAERSAAVDEERAAAERAAQREAAKKAEDAARVAAETARAEQEEISKRRAAAEAEARAIREMMNTPRKAQVKAPEPAPVAKAAEAPAAAKAAEAKGTLHKPARPAGEGASRPAKKAAPAAAPAATPSSAPAAGDKKKPGAGKGGWQDDAAKRRGIKTRGDSSGGVDRGWRGGPKGRGKHQEATSFQAPTEPIVREVHVPETVTVADLAHKMSVKASEVIKVMMKLGQMVTINQVLDQETAMIVVEELGHHAVAAKLDDPEALLVEGEATDAEQLPRPPVVTVMGHVDHGKTSLLDYIRRAKVAAGEAGGITQHIGAYHVDTPRGVITFLDTPGHEAFTAMRARGAKATDIVILVVAADDGVMPQTKEAIAHAKAGGVPIVVAINKIDKPEANPERVKQELVAEGVVPEEYGGDSPFVPVSAKTGSGIDDLLENVLLQAEVLELKAPVEAPAKGIVIEAKLDKGKGPVATILVQSGSLSRGDVVLAGSAYGRVRAMLDETGKATKSAGPSIPVEIQGLSEVPAAGEEVIVLPDERKAREIALFRQGKFRDVKLAKQQAAKLESMLEQMGEGEVQTLPLIVKADVQGSQEALVQSLLKLSTDEVRVQVVHGAVGGISENDVNLATASKAVIIGFNTRADAQARKLAEANGVDIRYYNIIYDAVDEVKAAMSGMLAPEKREVVTGMVEVRQVFKVPKVGSVAGCMVTDGVVKRSSSVRVLRNNVVIHTGELDSLKRFKDDVKEVRQGFECGMSIKNFNDIVEGDQFEVFEVTEVARTL</sequence>
<dbReference type="AlphaFoldDB" id="A0A4P8IPE6"/>
<dbReference type="Pfam" id="PF00009">
    <property type="entry name" value="GTP_EFTU"/>
    <property type="match status" value="1"/>
</dbReference>
<dbReference type="NCBIfam" id="TIGR00487">
    <property type="entry name" value="IF-2"/>
    <property type="match status" value="1"/>
</dbReference>
<feature type="compositionally biased region" description="Basic and acidic residues" evidence="10">
    <location>
        <begin position="120"/>
        <end position="176"/>
    </location>
</feature>
<dbReference type="Gene3D" id="3.40.50.10050">
    <property type="entry name" value="Translation initiation factor IF- 2, domain 3"/>
    <property type="match status" value="1"/>
</dbReference>
<dbReference type="Pfam" id="PF04760">
    <property type="entry name" value="IF2_N"/>
    <property type="match status" value="2"/>
</dbReference>
<dbReference type="InterPro" id="IPR000795">
    <property type="entry name" value="T_Tr_GTP-bd_dom"/>
</dbReference>
<dbReference type="Gene3D" id="3.30.56.50">
    <property type="entry name" value="Putative DNA-binding domain, N-terminal subdomain of bacterial translation initiation factor IF2"/>
    <property type="match status" value="1"/>
</dbReference>
<evidence type="ECO:0000259" key="11">
    <source>
        <dbReference type="PROSITE" id="PS51722"/>
    </source>
</evidence>
<dbReference type="InterPro" id="IPR036925">
    <property type="entry name" value="TIF_IF2_dom3_sf"/>
</dbReference>
<dbReference type="SUPFAM" id="SSF50447">
    <property type="entry name" value="Translation proteins"/>
    <property type="match status" value="2"/>
</dbReference>
<dbReference type="InterPro" id="IPR009000">
    <property type="entry name" value="Transl_B-barrel_sf"/>
</dbReference>
<name>A0A4P8IPE6_9BURK</name>
<keyword evidence="13" id="KW-1185">Reference proteome</keyword>
<dbReference type="InterPro" id="IPR000178">
    <property type="entry name" value="TF_IF2_bacterial-like"/>
</dbReference>
<evidence type="ECO:0000256" key="4">
    <source>
        <dbReference type="ARBA" id="ARBA00022540"/>
    </source>
</evidence>
<feature type="binding site" evidence="8">
    <location>
        <begin position="577"/>
        <end position="580"/>
    </location>
    <ligand>
        <name>GTP</name>
        <dbReference type="ChEBI" id="CHEBI:37565"/>
    </ligand>
</feature>
<dbReference type="KEGG" id="tvl:FAZ95_12745"/>
<dbReference type="GO" id="GO:0005829">
    <property type="term" value="C:cytosol"/>
    <property type="evidence" value="ECO:0007669"/>
    <property type="project" value="TreeGrafter"/>
</dbReference>
<protein>
    <recommendedName>
        <fullName evidence="2 8">Translation initiation factor IF-2</fullName>
    </recommendedName>
</protein>
<dbReference type="SUPFAM" id="SSF52156">
    <property type="entry name" value="Initiation factor IF2/eIF5b, domain 3"/>
    <property type="match status" value="1"/>
</dbReference>
<comment type="function">
    <text evidence="8 9">One of the essential components for the initiation of protein synthesis. Protects formylmethionyl-tRNA from spontaneous hydrolysis and promotes its binding to the 30S ribosomal subunits. Also involved in the hydrolysis of GTP during the formation of the 70S ribosomal complex.</text>
</comment>
<evidence type="ECO:0000256" key="7">
    <source>
        <dbReference type="ARBA" id="ARBA00023134"/>
    </source>
</evidence>
<feature type="region of interest" description="G-domain" evidence="8">
    <location>
        <begin position="471"/>
        <end position="619"/>
    </location>
</feature>
<dbReference type="PROSITE" id="PS51722">
    <property type="entry name" value="G_TR_2"/>
    <property type="match status" value="1"/>
</dbReference>
<dbReference type="Pfam" id="PF11987">
    <property type="entry name" value="IF-2"/>
    <property type="match status" value="1"/>
</dbReference>
<dbReference type="GO" id="GO:0003743">
    <property type="term" value="F:translation initiation factor activity"/>
    <property type="evidence" value="ECO:0007669"/>
    <property type="project" value="UniProtKB-UniRule"/>
</dbReference>
<keyword evidence="5 8" id="KW-0547">Nucleotide-binding</keyword>
<feature type="region of interest" description="Disordered" evidence="10">
    <location>
        <begin position="100"/>
        <end position="377"/>
    </location>
</feature>
<evidence type="ECO:0000256" key="1">
    <source>
        <dbReference type="ARBA" id="ARBA00007733"/>
    </source>
</evidence>
<dbReference type="InterPro" id="IPR027417">
    <property type="entry name" value="P-loop_NTPase"/>
</dbReference>
<dbReference type="CDD" id="cd01887">
    <property type="entry name" value="IF2_eIF5B"/>
    <property type="match status" value="1"/>
</dbReference>
<dbReference type="HAMAP" id="MF_00100_B">
    <property type="entry name" value="IF_2_B"/>
    <property type="match status" value="1"/>
</dbReference>
<dbReference type="Pfam" id="PF08364">
    <property type="entry name" value="IF2_assoc"/>
    <property type="match status" value="1"/>
</dbReference>
<dbReference type="CDD" id="cd03692">
    <property type="entry name" value="mtIF2_IVc"/>
    <property type="match status" value="1"/>
</dbReference>
<dbReference type="FunFam" id="3.40.50.300:FF:000019">
    <property type="entry name" value="Translation initiation factor IF-2"/>
    <property type="match status" value="1"/>
</dbReference>
<dbReference type="FunFam" id="3.40.50.10050:FF:000001">
    <property type="entry name" value="Translation initiation factor IF-2"/>
    <property type="match status" value="1"/>
</dbReference>
<dbReference type="InterPro" id="IPR006847">
    <property type="entry name" value="IF2_N"/>
</dbReference>
<keyword evidence="3 8" id="KW-0963">Cytoplasm</keyword>
<accession>A0A4P8IPE6</accession>
<dbReference type="InterPro" id="IPR015760">
    <property type="entry name" value="TIF_IF2"/>
</dbReference>
<evidence type="ECO:0000256" key="6">
    <source>
        <dbReference type="ARBA" id="ARBA00022917"/>
    </source>
</evidence>
<dbReference type="PANTHER" id="PTHR43381">
    <property type="entry name" value="TRANSLATION INITIATION FACTOR IF-2-RELATED"/>
    <property type="match status" value="1"/>
</dbReference>
<dbReference type="PANTHER" id="PTHR43381:SF5">
    <property type="entry name" value="TR-TYPE G DOMAIN-CONTAINING PROTEIN"/>
    <property type="match status" value="1"/>
</dbReference>
<feature type="binding site" evidence="8">
    <location>
        <begin position="523"/>
        <end position="527"/>
    </location>
    <ligand>
        <name>GTP</name>
        <dbReference type="ChEBI" id="CHEBI:37565"/>
    </ligand>
</feature>
<evidence type="ECO:0000256" key="5">
    <source>
        <dbReference type="ARBA" id="ARBA00022741"/>
    </source>
</evidence>
<reference evidence="12 13" key="1">
    <citation type="submission" date="2019-05" db="EMBL/GenBank/DDBJ databases">
        <title>Burkholderia sp. DHOD12, isolated from subtropical forest soil.</title>
        <authorList>
            <person name="Gao Z.-H."/>
            <person name="Qiu L.-H."/>
        </authorList>
    </citation>
    <scope>NUCLEOTIDE SEQUENCE [LARGE SCALE GENOMIC DNA]</scope>
    <source>
        <strain evidence="12 13">DHOD12</strain>
    </source>
</reference>
<dbReference type="InterPro" id="IPR053905">
    <property type="entry name" value="EF-G-like_DII"/>
</dbReference>
<dbReference type="Gene3D" id="2.40.30.10">
    <property type="entry name" value="Translation factors"/>
    <property type="match status" value="2"/>
</dbReference>
<keyword evidence="4 8" id="KW-0396">Initiation factor</keyword>
<feature type="compositionally biased region" description="Basic and acidic residues" evidence="10">
    <location>
        <begin position="186"/>
        <end position="224"/>
    </location>
</feature>
<dbReference type="EMBL" id="CP040077">
    <property type="protein sequence ID" value="QCP49971.1"/>
    <property type="molecule type" value="Genomic_DNA"/>
</dbReference>
<dbReference type="Gene3D" id="3.40.50.300">
    <property type="entry name" value="P-loop containing nucleotide triphosphate hydrolases"/>
    <property type="match status" value="1"/>
</dbReference>
<proteinExistence type="inferred from homology"/>
<dbReference type="PROSITE" id="PS01176">
    <property type="entry name" value="IF2"/>
    <property type="match status" value="1"/>
</dbReference>
<feature type="binding site" evidence="8">
    <location>
        <begin position="477"/>
        <end position="484"/>
    </location>
    <ligand>
        <name>GTP</name>
        <dbReference type="ChEBI" id="CHEBI:37565"/>
    </ligand>
</feature>
<dbReference type="GO" id="GO:0003924">
    <property type="term" value="F:GTPase activity"/>
    <property type="evidence" value="ECO:0007669"/>
    <property type="project" value="UniProtKB-UniRule"/>
</dbReference>
<evidence type="ECO:0000256" key="2">
    <source>
        <dbReference type="ARBA" id="ARBA00020675"/>
    </source>
</evidence>
<dbReference type="InterPro" id="IPR044145">
    <property type="entry name" value="IF2_II"/>
</dbReference>
<dbReference type="Proteomes" id="UP000298656">
    <property type="component" value="Chromosome 1"/>
</dbReference>
<dbReference type="Pfam" id="PF22042">
    <property type="entry name" value="EF-G_D2"/>
    <property type="match status" value="1"/>
</dbReference>
<comment type="subcellular location">
    <subcellularLocation>
        <location evidence="8">Cytoplasm</location>
    </subcellularLocation>
</comment>
<evidence type="ECO:0000256" key="8">
    <source>
        <dbReference type="HAMAP-Rule" id="MF_00100"/>
    </source>
</evidence>
<feature type="domain" description="Tr-type G" evidence="11">
    <location>
        <begin position="468"/>
        <end position="637"/>
    </location>
</feature>
<keyword evidence="7 8" id="KW-0342">GTP-binding</keyword>
<evidence type="ECO:0000256" key="3">
    <source>
        <dbReference type="ARBA" id="ARBA00022490"/>
    </source>
</evidence>
<dbReference type="InterPro" id="IPR005225">
    <property type="entry name" value="Small_GTP-bd"/>
</dbReference>
<gene>
    <name evidence="8 12" type="primary">infB</name>
    <name evidence="12" type="ORF">FAZ95_12745</name>
</gene>
<dbReference type="FunFam" id="2.40.30.10:FF:000007">
    <property type="entry name" value="Translation initiation factor IF-2"/>
    <property type="match status" value="1"/>
</dbReference>
<dbReference type="InterPro" id="IPR009061">
    <property type="entry name" value="DNA-bd_dom_put_sf"/>
</dbReference>
<feature type="region of interest" description="Disordered" evidence="10">
    <location>
        <begin position="30"/>
        <end position="84"/>
    </location>
</feature>
<dbReference type="InterPro" id="IPR023115">
    <property type="entry name" value="TIF_IF2_dom3"/>
</dbReference>
<dbReference type="GO" id="GO:0005525">
    <property type="term" value="F:GTP binding"/>
    <property type="evidence" value="ECO:0007669"/>
    <property type="project" value="UniProtKB-KW"/>
</dbReference>
<dbReference type="NCBIfam" id="TIGR00231">
    <property type="entry name" value="small_GTP"/>
    <property type="match status" value="1"/>
</dbReference>
<feature type="compositionally biased region" description="Basic and acidic residues" evidence="10">
    <location>
        <begin position="40"/>
        <end position="63"/>
    </location>
</feature>
<dbReference type="CDD" id="cd03702">
    <property type="entry name" value="IF2_mtIF2_II"/>
    <property type="match status" value="1"/>
</dbReference>
<evidence type="ECO:0000256" key="10">
    <source>
        <dbReference type="SAM" id="MobiDB-lite"/>
    </source>
</evidence>
<feature type="compositionally biased region" description="Basic and acidic residues" evidence="10">
    <location>
        <begin position="231"/>
        <end position="253"/>
    </location>
</feature>
<evidence type="ECO:0000313" key="13">
    <source>
        <dbReference type="Proteomes" id="UP000298656"/>
    </source>
</evidence>
<keyword evidence="6 8" id="KW-0648">Protein biosynthesis</keyword>
<feature type="compositionally biased region" description="Low complexity" evidence="10">
    <location>
        <begin position="264"/>
        <end position="288"/>
    </location>
</feature>